<evidence type="ECO:0000256" key="6">
    <source>
        <dbReference type="ARBA" id="ARBA00023136"/>
    </source>
</evidence>
<dbReference type="InterPro" id="IPR029151">
    <property type="entry name" value="Sensor-like_sf"/>
</dbReference>
<gene>
    <name evidence="9" type="ORF">Lspi_1354</name>
</gene>
<dbReference type="GO" id="GO:0006171">
    <property type="term" value="P:cAMP biosynthetic process"/>
    <property type="evidence" value="ECO:0007669"/>
    <property type="project" value="TreeGrafter"/>
</dbReference>
<evidence type="ECO:0000313" key="10">
    <source>
        <dbReference type="Proteomes" id="UP000054877"/>
    </source>
</evidence>
<keyword evidence="3" id="KW-1003">Cell membrane</keyword>
<dbReference type="Gene3D" id="6.10.340.10">
    <property type="match status" value="1"/>
</dbReference>
<protein>
    <submittedName>
        <fullName evidence="9">Adenylate cyclase</fullName>
    </submittedName>
</protein>
<dbReference type="CDD" id="cd07302">
    <property type="entry name" value="CHD"/>
    <property type="match status" value="1"/>
</dbReference>
<comment type="subcellular location">
    <subcellularLocation>
        <location evidence="1">Cell membrane</location>
        <topology evidence="1">Multi-pass membrane protein</topology>
    </subcellularLocation>
</comment>
<dbReference type="EMBL" id="LNYX01000013">
    <property type="protein sequence ID" value="KTD64547.1"/>
    <property type="molecule type" value="Genomic_DNA"/>
</dbReference>
<feature type="transmembrane region" description="Helical" evidence="7">
    <location>
        <begin position="38"/>
        <end position="63"/>
    </location>
</feature>
<dbReference type="FunFam" id="3.30.70.1230:FF:000016">
    <property type="entry name" value="Adenylate/guanylate cyclase domain-containing protein"/>
    <property type="match status" value="1"/>
</dbReference>
<dbReference type="GO" id="GO:0035556">
    <property type="term" value="P:intracellular signal transduction"/>
    <property type="evidence" value="ECO:0007669"/>
    <property type="project" value="InterPro"/>
</dbReference>
<dbReference type="PANTHER" id="PTHR43081:SF1">
    <property type="entry name" value="ADENYLATE CYCLASE, TERMINAL-DIFFERENTIATION SPECIFIC"/>
    <property type="match status" value="1"/>
</dbReference>
<accession>A0A0W0Z6R1</accession>
<reference evidence="9 10" key="1">
    <citation type="submission" date="2015-11" db="EMBL/GenBank/DDBJ databases">
        <title>Genomic analysis of 38 Legionella species identifies large and diverse effector repertoires.</title>
        <authorList>
            <person name="Burstein D."/>
            <person name="Amaro F."/>
            <person name="Zusman T."/>
            <person name="Lifshitz Z."/>
            <person name="Cohen O."/>
            <person name="Gilbert J.A."/>
            <person name="Pupko T."/>
            <person name="Shuman H.A."/>
            <person name="Segal G."/>
        </authorList>
    </citation>
    <scope>NUCLEOTIDE SEQUENCE [LARGE SCALE GENOMIC DNA]</scope>
    <source>
        <strain evidence="9 10">Mt.St.Helens-9</strain>
    </source>
</reference>
<dbReference type="CDD" id="cd12913">
    <property type="entry name" value="PDC1_MCP_like"/>
    <property type="match status" value="1"/>
</dbReference>
<dbReference type="PATRIC" id="fig|452.5.peg.1495"/>
<dbReference type="Gene3D" id="3.30.70.1230">
    <property type="entry name" value="Nucleotide cyclase"/>
    <property type="match status" value="1"/>
</dbReference>
<dbReference type="PANTHER" id="PTHR43081">
    <property type="entry name" value="ADENYLATE CYCLASE, TERMINAL-DIFFERENTIATION SPECIFIC-RELATED"/>
    <property type="match status" value="1"/>
</dbReference>
<dbReference type="PROSITE" id="PS50125">
    <property type="entry name" value="GUANYLATE_CYCLASE_2"/>
    <property type="match status" value="1"/>
</dbReference>
<dbReference type="SUPFAM" id="SSF55073">
    <property type="entry name" value="Nucleotide cyclase"/>
    <property type="match status" value="1"/>
</dbReference>
<dbReference type="SUPFAM" id="SSF103190">
    <property type="entry name" value="Sensory domain-like"/>
    <property type="match status" value="1"/>
</dbReference>
<evidence type="ECO:0000256" key="3">
    <source>
        <dbReference type="ARBA" id="ARBA00022475"/>
    </source>
</evidence>
<keyword evidence="4 7" id="KW-0812">Transmembrane</keyword>
<dbReference type="STRING" id="452.Lspi_1354"/>
<organism evidence="9 10">
    <name type="scientific">Legionella spiritensis</name>
    <dbReference type="NCBI Taxonomy" id="452"/>
    <lineage>
        <taxon>Bacteria</taxon>
        <taxon>Pseudomonadati</taxon>
        <taxon>Pseudomonadota</taxon>
        <taxon>Gammaproteobacteria</taxon>
        <taxon>Legionellales</taxon>
        <taxon>Legionellaceae</taxon>
        <taxon>Legionella</taxon>
    </lineage>
</organism>
<comment type="caution">
    <text evidence="9">The sequence shown here is derived from an EMBL/GenBank/DDBJ whole genome shotgun (WGS) entry which is preliminary data.</text>
</comment>
<evidence type="ECO:0000256" key="7">
    <source>
        <dbReference type="SAM" id="Phobius"/>
    </source>
</evidence>
<keyword evidence="5 7" id="KW-1133">Transmembrane helix</keyword>
<dbReference type="GO" id="GO:0004016">
    <property type="term" value="F:adenylate cyclase activity"/>
    <property type="evidence" value="ECO:0007669"/>
    <property type="project" value="UniProtKB-ARBA"/>
</dbReference>
<dbReference type="AlphaFoldDB" id="A0A0W0Z6R1"/>
<evidence type="ECO:0000256" key="2">
    <source>
        <dbReference type="ARBA" id="ARBA00005381"/>
    </source>
</evidence>
<evidence type="ECO:0000256" key="5">
    <source>
        <dbReference type="ARBA" id="ARBA00022989"/>
    </source>
</evidence>
<evidence type="ECO:0000259" key="8">
    <source>
        <dbReference type="PROSITE" id="PS50125"/>
    </source>
</evidence>
<keyword evidence="6 7" id="KW-0472">Membrane</keyword>
<comment type="similarity">
    <text evidence="2">Belongs to the adenylyl cyclase class-3 family.</text>
</comment>
<proteinExistence type="inferred from homology"/>
<keyword evidence="10" id="KW-1185">Reference proteome</keyword>
<dbReference type="GO" id="GO:0005886">
    <property type="term" value="C:plasma membrane"/>
    <property type="evidence" value="ECO:0007669"/>
    <property type="project" value="UniProtKB-SubCell"/>
</dbReference>
<evidence type="ECO:0000313" key="9">
    <source>
        <dbReference type="EMBL" id="KTD64547.1"/>
    </source>
</evidence>
<dbReference type="Proteomes" id="UP000054877">
    <property type="component" value="Unassembled WGS sequence"/>
</dbReference>
<dbReference type="Pfam" id="PF02743">
    <property type="entry name" value="dCache_1"/>
    <property type="match status" value="1"/>
</dbReference>
<sequence>MNYAYSRKQTFCLINVQGLYLSIKEKIMMNSFKISIRLSIITLFVLLLSLVGFTIIGINYFAFNKVLSSSARELITQTSMLVKERFQVYLNPLNKDLIKIKNAINTGIVSPDNTEQFKKFLFDSIRYNPEIFMVYYGTAKGDFIGVDREEKGNIGLTQVVNSSSPPVNVRYTMDKQGKIIQKKLLTRHYDPRVRPWYREAAESGKPIWTNVYTFYVFDKSDFLVPGVTAAAPIYNNHNDLNGVIALDLTVDGLQHFIRELELTKNTMIYVVNNEANVIAFRSPHQHEDIRGKTLTPEWIKKLNIPLEKLDIKSLYPLIKSYTHKDQKYFLAYQPLLNMKGKYPWHIIIIVPENDVIEPLRNLSKRYIFLTVMVLLLGTLLVRIVSQRISHPIMQLTKEAEELTMLDLKPRPLLKTMIKEISFMDKALSTLRSSLTSFQRYVPNALVRKLMRSGKIAQVGGQNQTITILFSDIKNFTAISESTSPQKLMTYLSDYFQAMTEAVIQYEGTLDKYIGDAVMAIWNAPEKDTNHALHACETAIIMLDKLKKLNQKNRRQGFPEFTIRIGIHTGEAVVGNVGSEDRLSYTALGDSVNLASRLEAINKNYHAQIIVSHATFNQVSGQFPFRFLDEVAVRGKQESIAIYELITAKNLVNLEQHKNEFEKAFMLYQKGLWEKSIRMFTTLTPAYPGDKLAAVYIERCQVLARKSPVDWDGIWREGKNINAKLGD</sequence>
<evidence type="ECO:0000256" key="1">
    <source>
        <dbReference type="ARBA" id="ARBA00004651"/>
    </source>
</evidence>
<dbReference type="InterPro" id="IPR001054">
    <property type="entry name" value="A/G_cyclase"/>
</dbReference>
<dbReference type="Pfam" id="PF00211">
    <property type="entry name" value="Guanylate_cyc"/>
    <property type="match status" value="1"/>
</dbReference>
<feature type="domain" description="Guanylate cyclase" evidence="8">
    <location>
        <begin position="466"/>
        <end position="598"/>
    </location>
</feature>
<evidence type="ECO:0000256" key="4">
    <source>
        <dbReference type="ARBA" id="ARBA00022692"/>
    </source>
</evidence>
<dbReference type="SMART" id="SM00044">
    <property type="entry name" value="CYCc"/>
    <property type="match status" value="1"/>
</dbReference>
<name>A0A0W0Z6R1_LEGSP</name>
<dbReference type="InterPro" id="IPR029787">
    <property type="entry name" value="Nucleotide_cyclase"/>
</dbReference>
<dbReference type="InterPro" id="IPR050697">
    <property type="entry name" value="Adenylyl/Guanylyl_Cyclase_3/4"/>
</dbReference>
<dbReference type="Gene3D" id="3.30.450.20">
    <property type="entry name" value="PAS domain"/>
    <property type="match status" value="1"/>
</dbReference>
<dbReference type="InterPro" id="IPR033479">
    <property type="entry name" value="dCache_1"/>
</dbReference>